<evidence type="ECO:0000313" key="5">
    <source>
        <dbReference type="Proteomes" id="UP000241201"/>
    </source>
</evidence>
<accession>A0A2T3FXV0</accession>
<dbReference type="Pfam" id="PF20511">
    <property type="entry name" value="PMI_typeI_cat"/>
    <property type="match status" value="1"/>
</dbReference>
<dbReference type="RefSeq" id="WP_318025906.1">
    <property type="nucleotide sequence ID" value="NZ_PYLP01000009.1"/>
</dbReference>
<protein>
    <submittedName>
        <fullName evidence="4">Mannose-6-phosphate isomerase</fullName>
    </submittedName>
</protein>
<dbReference type="InterPro" id="IPR014710">
    <property type="entry name" value="RmlC-like_jellyroll"/>
</dbReference>
<proteinExistence type="predicted"/>
<keyword evidence="5" id="KW-1185">Reference proteome</keyword>
<keyword evidence="2" id="KW-0862">Zinc</keyword>
<dbReference type="GO" id="GO:0008270">
    <property type="term" value="F:zinc ion binding"/>
    <property type="evidence" value="ECO:0007669"/>
    <property type="project" value="InterPro"/>
</dbReference>
<dbReference type="AlphaFoldDB" id="A0A2T3FXV0"/>
<sequence length="180" mass="20551">MGHILWVEPVFKEMIWGGNQLKEKYGYAIPSDQTGECWAPSAHPNGDNKIKEGEFKGQTLSKVFDEHRELFGNIKDKQFPLLVKIIDACNDLSVQVHPNDEYAGLHENSLGKTECWYVLDCKEDTKMVMGHHAKTKEELVKAIENDDYDQLLNKFDIKKGDFFYIPSGTIHAICKGSLIY</sequence>
<evidence type="ECO:0000256" key="1">
    <source>
        <dbReference type="ARBA" id="ARBA00022723"/>
    </source>
</evidence>
<keyword evidence="4" id="KW-0413">Isomerase</keyword>
<dbReference type="EMBL" id="PYLP01000009">
    <property type="protein sequence ID" value="PST40082.1"/>
    <property type="molecule type" value="Genomic_DNA"/>
</dbReference>
<dbReference type="CDD" id="cd07010">
    <property type="entry name" value="cupin_PMI_type_I_N_bac"/>
    <property type="match status" value="1"/>
</dbReference>
<evidence type="ECO:0000256" key="2">
    <source>
        <dbReference type="ARBA" id="ARBA00022833"/>
    </source>
</evidence>
<organism evidence="4 5">
    <name type="scientific">Faecalibacillus faecis</name>
    <dbReference type="NCBI Taxonomy" id="1982628"/>
    <lineage>
        <taxon>Bacteria</taxon>
        <taxon>Bacillati</taxon>
        <taxon>Bacillota</taxon>
        <taxon>Erysipelotrichia</taxon>
        <taxon>Erysipelotrichales</taxon>
        <taxon>Coprobacillaceae</taxon>
        <taxon>Faecalibacillus</taxon>
    </lineage>
</organism>
<feature type="non-terminal residue" evidence="4">
    <location>
        <position position="180"/>
    </location>
</feature>
<evidence type="ECO:0000259" key="3">
    <source>
        <dbReference type="Pfam" id="PF20511"/>
    </source>
</evidence>
<dbReference type="InterPro" id="IPR011051">
    <property type="entry name" value="RmlC_Cupin_sf"/>
</dbReference>
<dbReference type="GeneID" id="77471116"/>
<dbReference type="Proteomes" id="UP000241201">
    <property type="component" value="Unassembled WGS sequence"/>
</dbReference>
<reference evidence="5" key="1">
    <citation type="submission" date="2018-03" db="EMBL/GenBank/DDBJ databases">
        <title>Lachnoclostridium SNUG30370 gen.nov., sp.nov., isolated from human faeces.</title>
        <authorList>
            <person name="Seo B."/>
            <person name="Jeon K."/>
            <person name="Ko G."/>
        </authorList>
    </citation>
    <scope>NUCLEOTIDE SEQUENCE [LARGE SCALE GENOMIC DNA]</scope>
    <source>
        <strain evidence="5">SNUG30370</strain>
    </source>
</reference>
<dbReference type="GO" id="GO:0004476">
    <property type="term" value="F:mannose-6-phosphate isomerase activity"/>
    <property type="evidence" value="ECO:0007669"/>
    <property type="project" value="InterPro"/>
</dbReference>
<keyword evidence="1" id="KW-0479">Metal-binding</keyword>
<evidence type="ECO:0000313" key="4">
    <source>
        <dbReference type="EMBL" id="PST40082.1"/>
    </source>
</evidence>
<name>A0A2T3FXV0_9FIRM</name>
<feature type="domain" description="Phosphomannose isomerase type I catalytic" evidence="3">
    <location>
        <begin position="7"/>
        <end position="104"/>
    </location>
</feature>
<dbReference type="SUPFAM" id="SSF51182">
    <property type="entry name" value="RmlC-like cupins"/>
    <property type="match status" value="1"/>
</dbReference>
<dbReference type="PANTHER" id="PTHR42742:SF3">
    <property type="entry name" value="FRUCTOKINASE"/>
    <property type="match status" value="1"/>
</dbReference>
<dbReference type="Gene3D" id="2.60.120.10">
    <property type="entry name" value="Jelly Rolls"/>
    <property type="match status" value="1"/>
</dbReference>
<gene>
    <name evidence="4" type="ORF">C7U55_08445</name>
</gene>
<dbReference type="PANTHER" id="PTHR42742">
    <property type="entry name" value="TRANSCRIPTIONAL REPRESSOR MPRA"/>
    <property type="match status" value="1"/>
</dbReference>
<dbReference type="InterPro" id="IPR051804">
    <property type="entry name" value="Carb_Metab_Reg_Kinase/Isom"/>
</dbReference>
<dbReference type="InterPro" id="IPR046457">
    <property type="entry name" value="PMI_typeI_cat"/>
</dbReference>
<comment type="caution">
    <text evidence="4">The sequence shown here is derived from an EMBL/GenBank/DDBJ whole genome shotgun (WGS) entry which is preliminary data.</text>
</comment>